<reference evidence="1" key="1">
    <citation type="journal article" date="2021" name="Proc. Natl. Acad. Sci. U.S.A.">
        <title>A Catalog of Tens of Thousands of Viruses from Human Metagenomes Reveals Hidden Associations with Chronic Diseases.</title>
        <authorList>
            <person name="Tisza M.J."/>
            <person name="Buck C.B."/>
        </authorList>
    </citation>
    <scope>NUCLEOTIDE SEQUENCE</scope>
    <source>
        <strain evidence="1">CtFPV8</strain>
    </source>
</reference>
<organism evidence="1">
    <name type="scientific">Myoviridae sp. ctFPV8</name>
    <dbReference type="NCBI Taxonomy" id="2825068"/>
    <lineage>
        <taxon>Viruses</taxon>
        <taxon>Duplodnaviria</taxon>
        <taxon>Heunggongvirae</taxon>
        <taxon>Uroviricota</taxon>
        <taxon>Caudoviricetes</taxon>
    </lineage>
</organism>
<proteinExistence type="predicted"/>
<evidence type="ECO:0000313" key="1">
    <source>
        <dbReference type="EMBL" id="DAE04305.1"/>
    </source>
</evidence>
<dbReference type="EMBL" id="BK015385">
    <property type="protein sequence ID" value="DAE04305.1"/>
    <property type="molecule type" value="Genomic_DNA"/>
</dbReference>
<sequence>MKSPTIIFLSMLAGSLAGIILAELTKHILQ</sequence>
<accession>A0A8S5PD49</accession>
<protein>
    <submittedName>
        <fullName evidence="1">Uncharacterized protein</fullName>
    </submittedName>
</protein>
<name>A0A8S5PD49_9CAUD</name>